<gene>
    <name evidence="1" type="ORF">A5677_17035</name>
</gene>
<reference evidence="1 2" key="1">
    <citation type="submission" date="2016-06" db="EMBL/GenBank/DDBJ databases">
        <authorList>
            <person name="Kjaerup R.B."/>
            <person name="Dalgaard T.S."/>
            <person name="Juul-Madsen H.R."/>
        </authorList>
    </citation>
    <scope>NUCLEOTIDE SEQUENCE [LARGE SCALE GENOMIC DNA]</scope>
    <source>
        <strain evidence="1 2">E3012</strain>
    </source>
</reference>
<dbReference type="RefSeq" id="WP_065480415.1">
    <property type="nucleotide sequence ID" value="NZ_MBEE01000080.1"/>
</dbReference>
<accession>A0A1B9DA72</accession>
<organism evidence="1 2">
    <name type="scientific">Mycobacterium malmoense</name>
    <dbReference type="NCBI Taxonomy" id="1780"/>
    <lineage>
        <taxon>Bacteria</taxon>
        <taxon>Bacillati</taxon>
        <taxon>Actinomycetota</taxon>
        <taxon>Actinomycetes</taxon>
        <taxon>Mycobacteriales</taxon>
        <taxon>Mycobacteriaceae</taxon>
        <taxon>Mycobacterium</taxon>
    </lineage>
</organism>
<sequence length="88" mass="9819">MTVCTEPMYRIQPEADEHTQRIVAVDPDGSEIAGAFRLTGFNAWHVYLTKLVTDVTGMPQPHKSHVCSRADAVRWIDTIATLYTKATS</sequence>
<dbReference type="AlphaFoldDB" id="A0A1B9DA72"/>
<protein>
    <submittedName>
        <fullName evidence="1">Uncharacterized protein</fullName>
    </submittedName>
</protein>
<comment type="caution">
    <text evidence="1">The sequence shown here is derived from an EMBL/GenBank/DDBJ whole genome shotgun (WGS) entry which is preliminary data.</text>
</comment>
<evidence type="ECO:0000313" key="2">
    <source>
        <dbReference type="Proteomes" id="UP000092683"/>
    </source>
</evidence>
<dbReference type="EMBL" id="MBEE01000080">
    <property type="protein sequence ID" value="OCB57668.1"/>
    <property type="molecule type" value="Genomic_DNA"/>
</dbReference>
<name>A0A1B9DA72_MYCMA</name>
<proteinExistence type="predicted"/>
<dbReference type="Proteomes" id="UP000092683">
    <property type="component" value="Unassembled WGS sequence"/>
</dbReference>
<dbReference type="OrthoDB" id="4728330at2"/>
<evidence type="ECO:0000313" key="1">
    <source>
        <dbReference type="EMBL" id="OCB57668.1"/>
    </source>
</evidence>